<dbReference type="GO" id="GO:0019903">
    <property type="term" value="F:protein phosphatase binding"/>
    <property type="evidence" value="ECO:0007669"/>
    <property type="project" value="InterPro"/>
</dbReference>
<comment type="similarity">
    <text evidence="2">Belongs to the SAPS family.</text>
</comment>
<feature type="compositionally biased region" description="Basic and acidic residues" evidence="8">
    <location>
        <begin position="122"/>
        <end position="135"/>
    </location>
</feature>
<dbReference type="EMBL" id="JASPKY010000302">
    <property type="protein sequence ID" value="KAK9709781.1"/>
    <property type="molecule type" value="Genomic_DNA"/>
</dbReference>
<evidence type="ECO:0000313" key="10">
    <source>
        <dbReference type="EMBL" id="KAK9709781.1"/>
    </source>
</evidence>
<protein>
    <submittedName>
        <fullName evidence="10">Mitochondrial carrier protein</fullName>
    </submittedName>
</protein>
<gene>
    <name evidence="10" type="ORF">QE152_g26398</name>
</gene>
<name>A0AAW1JYD5_POPJA</name>
<dbReference type="AlphaFoldDB" id="A0AAW1JYD5"/>
<evidence type="ECO:0000313" key="11">
    <source>
        <dbReference type="Proteomes" id="UP001458880"/>
    </source>
</evidence>
<dbReference type="Gene3D" id="1.50.40.10">
    <property type="entry name" value="Mitochondrial carrier domain"/>
    <property type="match status" value="1"/>
</dbReference>
<feature type="transmembrane region" description="Helical" evidence="9">
    <location>
        <begin position="236"/>
        <end position="253"/>
    </location>
</feature>
<comment type="caution">
    <text evidence="10">The sequence shown here is derived from an EMBL/GenBank/DDBJ whole genome shotgun (WGS) entry which is preliminary data.</text>
</comment>
<dbReference type="GO" id="GO:0016020">
    <property type="term" value="C:membrane"/>
    <property type="evidence" value="ECO:0007669"/>
    <property type="project" value="UniProtKB-SubCell"/>
</dbReference>
<dbReference type="InterPro" id="IPR018108">
    <property type="entry name" value="MCP_transmembrane"/>
</dbReference>
<dbReference type="SUPFAM" id="SSF103506">
    <property type="entry name" value="Mitochondrial carrier"/>
    <property type="match status" value="1"/>
</dbReference>
<evidence type="ECO:0000256" key="8">
    <source>
        <dbReference type="SAM" id="MobiDB-lite"/>
    </source>
</evidence>
<feature type="transmembrane region" description="Helical" evidence="9">
    <location>
        <begin position="207"/>
        <end position="229"/>
    </location>
</feature>
<feature type="transmembrane region" description="Helical" evidence="9">
    <location>
        <begin position="149"/>
        <end position="171"/>
    </location>
</feature>
<feature type="compositionally biased region" description="Basic and acidic residues" evidence="8">
    <location>
        <begin position="1150"/>
        <end position="1167"/>
    </location>
</feature>
<dbReference type="Pfam" id="PF00153">
    <property type="entry name" value="Mito_carr"/>
    <property type="match status" value="1"/>
</dbReference>
<keyword evidence="4 7" id="KW-0812">Transmembrane</keyword>
<accession>A0AAW1JYD5</accession>
<keyword evidence="6" id="KW-0131">Cell cycle</keyword>
<dbReference type="Pfam" id="PF04499">
    <property type="entry name" value="SAPS"/>
    <property type="match status" value="1"/>
</dbReference>
<evidence type="ECO:0000256" key="9">
    <source>
        <dbReference type="SAM" id="Phobius"/>
    </source>
</evidence>
<dbReference type="PROSITE" id="PS50920">
    <property type="entry name" value="SOLCAR"/>
    <property type="match status" value="1"/>
</dbReference>
<evidence type="ECO:0000256" key="5">
    <source>
        <dbReference type="ARBA" id="ARBA00023136"/>
    </source>
</evidence>
<dbReference type="PANTHER" id="PTHR12634">
    <property type="entry name" value="SIT4 YEAST -ASSOCIATING PROTEIN-RELATED"/>
    <property type="match status" value="1"/>
</dbReference>
<proteinExistence type="inferred from homology"/>
<feature type="region of interest" description="Disordered" evidence="8">
    <location>
        <begin position="1133"/>
        <end position="1167"/>
    </location>
</feature>
<evidence type="ECO:0000256" key="7">
    <source>
        <dbReference type="PROSITE-ProRule" id="PRU00282"/>
    </source>
</evidence>
<comment type="subcellular location">
    <subcellularLocation>
        <location evidence="1">Membrane</location>
        <topology evidence="1">Multi-pass membrane protein</topology>
    </subcellularLocation>
</comment>
<dbReference type="GO" id="GO:0005829">
    <property type="term" value="C:cytosol"/>
    <property type="evidence" value="ECO:0007669"/>
    <property type="project" value="TreeGrafter"/>
</dbReference>
<evidence type="ECO:0000256" key="6">
    <source>
        <dbReference type="ARBA" id="ARBA00023306"/>
    </source>
</evidence>
<evidence type="ECO:0000256" key="1">
    <source>
        <dbReference type="ARBA" id="ARBA00004141"/>
    </source>
</evidence>
<feature type="region of interest" description="Disordered" evidence="8">
    <location>
        <begin position="968"/>
        <end position="1010"/>
    </location>
</feature>
<evidence type="ECO:0000256" key="4">
    <source>
        <dbReference type="ARBA" id="ARBA00022692"/>
    </source>
</evidence>
<evidence type="ECO:0000256" key="2">
    <source>
        <dbReference type="ARBA" id="ARBA00006180"/>
    </source>
</evidence>
<organism evidence="10 11">
    <name type="scientific">Popillia japonica</name>
    <name type="common">Japanese beetle</name>
    <dbReference type="NCBI Taxonomy" id="7064"/>
    <lineage>
        <taxon>Eukaryota</taxon>
        <taxon>Metazoa</taxon>
        <taxon>Ecdysozoa</taxon>
        <taxon>Arthropoda</taxon>
        <taxon>Hexapoda</taxon>
        <taxon>Insecta</taxon>
        <taxon>Pterygota</taxon>
        <taxon>Neoptera</taxon>
        <taxon>Endopterygota</taxon>
        <taxon>Coleoptera</taxon>
        <taxon>Polyphaga</taxon>
        <taxon>Scarabaeiformia</taxon>
        <taxon>Scarabaeidae</taxon>
        <taxon>Rutelinae</taxon>
        <taxon>Popillia</taxon>
    </lineage>
</organism>
<keyword evidence="5 7" id="KW-0472">Membrane</keyword>
<dbReference type="GO" id="GO:0005634">
    <property type="term" value="C:nucleus"/>
    <property type="evidence" value="ECO:0007669"/>
    <property type="project" value="TreeGrafter"/>
</dbReference>
<evidence type="ECO:0000256" key="3">
    <source>
        <dbReference type="ARBA" id="ARBA00006375"/>
    </source>
</evidence>
<comment type="similarity">
    <text evidence="3">Belongs to the mitochondrial carrier (TC 2.A.29) family.</text>
</comment>
<sequence>MSKQKEVKNNWSNYAVRIIVNTASHPLEYAKVLIQLGYEPIPPRPSTTLFGKPALKLPNIFEYVKYIKSVDGFSGCYRGLFPKVCGNLVCAITTERVLEKLDSEISTRNENNDQIEDELDGDETHERKGDRQKREDEKAKFIRNLKKDLISRVSAIIISHPFHVITIRMMAQFVGHETKYSGLFNSVVEVYKQNGILGFFSGLVPRVIGDIIFLLLASTATYAINTYVFEEKEFQMYTSATMSFIASAITYPFQVVANCMAVSKSGLTAGQPPAMPLYENWVNCWLDLSRQNQLKRGSSLLIRYYVGPQEKGFANMFWKYSNPSASQLENILGKEDVTLQEVLDGEDLINECKYGNKALLSFLIKPDIMDELVKLTTVEPSKELDESTRFKYPNIACELLTCDVPALNERLASDVALLEKLCLFLDNEPPLNPLLASFFSKIMGVLIAKKTEQNWLSYQLTCLQVLDFLKAKENFIKLLLNHLGTSAIMDLTLKLMTQVEGVEMRQNILNWLDSQRIIQSLVALLDPTIDSERHYNVAQLLCDFIKTARDNQRNSTERNDPDPLLNSLESVETISLLLDHILGGERIESSIVGGIQVLLAILDIQKICFSSIPEYDSQNIYNNSNNDDPIEMEERQKIMKNITSAILSKLKDFHALLLNPPTKAPINTTLGILDPPLGNTRLQVTKLIAAIIFSNNVELLQELASLGTMEVLLDLFFKYQWNNFLHTQVESCITAALKVECLSQQGDMNILSKHLVINCKLIERILEAWEANDEQQTQTKGIRKGYMGHLISILNKIVNACNKTCLGQFLNDKLPDVSEKLHTFQETTLSETNKIQETLLGGAHPNTSNEDSDDYGDIPFQQSGISQQQYVHYQMQQLNSQFIETYGFNDDDFNDGDDTLQTIDHRTGINFDLSEGDLMQQHELFKQVCAQNINTLSASDDQLFADRDREEATFQKGPVQKTVRRNAYSCDSDDDISPTRIDSASMDVDPWSSPNAASEAPPIISPNDPWGNIDKQDTDVNTGWADFSSVNFDNFDNRHDGRTGAETKKTVSELSEKEQLSVVETDLKLENIEINSNLVEANEVKKINDESIETVAQVAKDSLEEIKLLEASGDQAKADVCIVPTSKEIPLVGATKEGDTVPAQTGPSDETSKKKVIDKMEPNKEGV</sequence>
<feature type="region of interest" description="Disordered" evidence="8">
    <location>
        <begin position="109"/>
        <end position="135"/>
    </location>
</feature>
<dbReference type="InterPro" id="IPR023395">
    <property type="entry name" value="MCP_dom_sf"/>
</dbReference>
<dbReference type="GO" id="GO:0019888">
    <property type="term" value="F:protein phosphatase regulator activity"/>
    <property type="evidence" value="ECO:0007669"/>
    <property type="project" value="TreeGrafter"/>
</dbReference>
<reference evidence="10 11" key="1">
    <citation type="journal article" date="2024" name="BMC Genomics">
        <title>De novo assembly and annotation of Popillia japonica's genome with initial clues to its potential as an invasive pest.</title>
        <authorList>
            <person name="Cucini C."/>
            <person name="Boschi S."/>
            <person name="Funari R."/>
            <person name="Cardaioli E."/>
            <person name="Iannotti N."/>
            <person name="Marturano G."/>
            <person name="Paoli F."/>
            <person name="Bruttini M."/>
            <person name="Carapelli A."/>
            <person name="Frati F."/>
            <person name="Nardi F."/>
        </authorList>
    </citation>
    <scope>NUCLEOTIDE SEQUENCE [LARGE SCALE GENOMIC DNA]</scope>
    <source>
        <strain evidence="10">DMR45628</strain>
    </source>
</reference>
<keyword evidence="11" id="KW-1185">Reference proteome</keyword>
<dbReference type="Proteomes" id="UP001458880">
    <property type="component" value="Unassembled WGS sequence"/>
</dbReference>
<feature type="repeat" description="Solcar" evidence="7">
    <location>
        <begin position="139"/>
        <end position="227"/>
    </location>
</feature>
<dbReference type="PANTHER" id="PTHR12634:SF8">
    <property type="entry name" value="FIERY MOUNTAIN, ISOFORM D"/>
    <property type="match status" value="1"/>
</dbReference>
<keyword evidence="9" id="KW-1133">Transmembrane helix</keyword>
<dbReference type="InterPro" id="IPR007587">
    <property type="entry name" value="SAPS"/>
</dbReference>